<keyword evidence="4" id="KW-0862">Zinc</keyword>
<feature type="domain" description="Phorbol-ester/DAG-type" evidence="5">
    <location>
        <begin position="10"/>
        <end position="62"/>
    </location>
</feature>
<evidence type="ECO:0000256" key="2">
    <source>
        <dbReference type="ARBA" id="ARBA00022737"/>
    </source>
</evidence>
<dbReference type="PANTHER" id="PTHR32410:SF211">
    <property type="entry name" value="CYSTEINE_HISTIDINE-RICH C1 DOMAIN FAMILY PROTEIN"/>
    <property type="match status" value="1"/>
</dbReference>
<sequence>MDTVEFPSHRHPLNRKELLSGEETHQICGLCGMEVINGPAYECSKCNFTAHLDCVKNPPSLVIEKSKIHGHTLTLLPRHVSFTCNACGRSGNKSPYVCLKCSFMVHRDCINIPLLIKTSRHLHRLSHTCFLGPGEWSCEVCHLRIDGKYGAYNCERCLYTVHLKCVLRADVWDGKELEGEPEEYKEIESSKLVGEKLVHQHDLRLVNEDIRDHIVCSGCSLPVASNPFYRCLQCHSFFHERCANHPQNKITFLHVHPLTLYADDERSGPNTLSRCDACDLHFSGFGYRCLKCKDGHIEFDVRCSSVAEPFDYRLHPVHPLFLILPANEAEICNVCNHLRPKYVLSCIKCDFNLCFACATLPDKVIYKYDEHLLSDTIGEDDTTNPYWCDICENKIEVMRNHYTCAECGPVLHTECVLGSLRNMSPGFTFITQHGHKYEVILNDRTSLLRCNQCHKDCHEPLLLMSTTTNTDVTSTRIYLCSSPCFRAYVSV</sequence>
<keyword evidence="1" id="KW-0479">Metal-binding</keyword>
<protein>
    <submittedName>
        <fullName evidence="6">Protein kinase C-like phorbol ester/diacylglycerol-binding domain</fullName>
    </submittedName>
</protein>
<dbReference type="InterPro" id="IPR001965">
    <property type="entry name" value="Znf_PHD"/>
</dbReference>
<keyword evidence="3" id="KW-0863">Zinc-finger</keyword>
<keyword evidence="2" id="KW-0677">Repeat</keyword>
<evidence type="ECO:0000259" key="5">
    <source>
        <dbReference type="PROSITE" id="PS50081"/>
    </source>
</evidence>
<evidence type="ECO:0000256" key="1">
    <source>
        <dbReference type="ARBA" id="ARBA00022723"/>
    </source>
</evidence>
<evidence type="ECO:0000313" key="7">
    <source>
        <dbReference type="Proteomes" id="UP000694240"/>
    </source>
</evidence>
<keyword evidence="6" id="KW-0808">Transferase</keyword>
<dbReference type="InterPro" id="IPR004146">
    <property type="entry name" value="DC1"/>
</dbReference>
<dbReference type="AlphaFoldDB" id="A0A8T1YAG1"/>
<evidence type="ECO:0000313" key="6">
    <source>
        <dbReference type="EMBL" id="KAG7542273.1"/>
    </source>
</evidence>
<proteinExistence type="predicted"/>
<dbReference type="Proteomes" id="UP000694240">
    <property type="component" value="Chromosome 12"/>
</dbReference>
<dbReference type="Pfam" id="PF03107">
    <property type="entry name" value="C1_2"/>
    <property type="match status" value="6"/>
</dbReference>
<evidence type="ECO:0000256" key="4">
    <source>
        <dbReference type="ARBA" id="ARBA00022833"/>
    </source>
</evidence>
<reference evidence="6 7" key="1">
    <citation type="submission" date="2020-12" db="EMBL/GenBank/DDBJ databases">
        <title>Concerted genomic and epigenomic changes stabilize Arabidopsis allopolyploids.</title>
        <authorList>
            <person name="Chen Z."/>
        </authorList>
    </citation>
    <scope>NUCLEOTIDE SEQUENCE [LARGE SCALE GENOMIC DNA]</scope>
    <source>
        <strain evidence="6">Allo738</strain>
        <tissue evidence="6">Leaf</tissue>
    </source>
</reference>
<keyword evidence="6" id="KW-0418">Kinase</keyword>
<dbReference type="GO" id="GO:0008270">
    <property type="term" value="F:zinc ion binding"/>
    <property type="evidence" value="ECO:0007669"/>
    <property type="project" value="UniProtKB-KW"/>
</dbReference>
<dbReference type="InterPro" id="IPR053192">
    <property type="entry name" value="Vacuole_Formation_Reg"/>
</dbReference>
<accession>A0A8T1YAG1</accession>
<comment type="caution">
    <text evidence="6">The sequence shown here is derived from an EMBL/GenBank/DDBJ whole genome shotgun (WGS) entry which is preliminary data.</text>
</comment>
<dbReference type="PANTHER" id="PTHR32410">
    <property type="entry name" value="CYSTEINE/HISTIDINE-RICH C1 DOMAIN FAMILY PROTEIN"/>
    <property type="match status" value="1"/>
</dbReference>
<evidence type="ECO:0000256" key="3">
    <source>
        <dbReference type="ARBA" id="ARBA00022771"/>
    </source>
</evidence>
<dbReference type="InterPro" id="IPR002219">
    <property type="entry name" value="PKC_DAG/PE"/>
</dbReference>
<dbReference type="SMART" id="SM00109">
    <property type="entry name" value="C1"/>
    <property type="match status" value="2"/>
</dbReference>
<dbReference type="GO" id="GO:0016301">
    <property type="term" value="F:kinase activity"/>
    <property type="evidence" value="ECO:0007669"/>
    <property type="project" value="UniProtKB-KW"/>
</dbReference>
<dbReference type="SMART" id="SM00249">
    <property type="entry name" value="PHD"/>
    <property type="match status" value="4"/>
</dbReference>
<gene>
    <name evidence="6" type="ORF">ISN45_Aa07g022650</name>
</gene>
<dbReference type="EMBL" id="JAEFBK010000012">
    <property type="protein sequence ID" value="KAG7542273.1"/>
    <property type="molecule type" value="Genomic_DNA"/>
</dbReference>
<keyword evidence="7" id="KW-1185">Reference proteome</keyword>
<dbReference type="PROSITE" id="PS50081">
    <property type="entry name" value="ZF_DAG_PE_2"/>
    <property type="match status" value="1"/>
</dbReference>
<name>A0A8T1YAG1_9BRAS</name>
<organism evidence="6 7">
    <name type="scientific">Arabidopsis thaliana x Arabidopsis arenosa</name>
    <dbReference type="NCBI Taxonomy" id="1240361"/>
    <lineage>
        <taxon>Eukaryota</taxon>
        <taxon>Viridiplantae</taxon>
        <taxon>Streptophyta</taxon>
        <taxon>Embryophyta</taxon>
        <taxon>Tracheophyta</taxon>
        <taxon>Spermatophyta</taxon>
        <taxon>Magnoliopsida</taxon>
        <taxon>eudicotyledons</taxon>
        <taxon>Gunneridae</taxon>
        <taxon>Pentapetalae</taxon>
        <taxon>rosids</taxon>
        <taxon>malvids</taxon>
        <taxon>Brassicales</taxon>
        <taxon>Brassicaceae</taxon>
        <taxon>Camelineae</taxon>
        <taxon>Arabidopsis</taxon>
    </lineage>
</organism>